<proteinExistence type="predicted"/>
<dbReference type="KEGG" id="sfa:Sfla_6300"/>
<dbReference type="EMBL" id="CP002475">
    <property type="protein sequence ID" value="ADW07669.1"/>
    <property type="molecule type" value="Genomic_DNA"/>
</dbReference>
<dbReference type="OrthoDB" id="4238227at2"/>
<reference evidence="1 2" key="1">
    <citation type="submission" date="2011-01" db="EMBL/GenBank/DDBJ databases">
        <title>Complete sequence of chromosome of Streptomyces flavogriseus ATCC 33331.</title>
        <authorList>
            <consortium name="US DOE Joint Genome Institute"/>
            <person name="Lucas S."/>
            <person name="Copeland A."/>
            <person name="Lapidus A."/>
            <person name="Cheng J.-F."/>
            <person name="Goodwin L."/>
            <person name="Pitluck S."/>
            <person name="Davenport K."/>
            <person name="Detter J.C."/>
            <person name="Han C."/>
            <person name="Tapia R."/>
            <person name="Land M."/>
            <person name="Hauser L."/>
            <person name="Kyrpides N."/>
            <person name="Ivanova N."/>
            <person name="Ovchinnikova G."/>
            <person name="Pagani I."/>
            <person name="Brumm P."/>
            <person name="Mead D."/>
            <person name="Woyke T."/>
        </authorList>
    </citation>
    <scope>NUCLEOTIDE SEQUENCE [LARGE SCALE GENOMIC DNA]</scope>
    <source>
        <strain evidence="2">ATCC 33331 / IAF-45CD</strain>
    </source>
</reference>
<protein>
    <recommendedName>
        <fullName evidence="3">SseB protein N-terminal domain-containing protein</fullName>
    </recommendedName>
</protein>
<evidence type="ECO:0008006" key="3">
    <source>
        <dbReference type="Google" id="ProtNLM"/>
    </source>
</evidence>
<accession>A0A8D3WMQ4</accession>
<dbReference type="NCBIfam" id="NF042914">
    <property type="entry name" value="SAV915_dom"/>
    <property type="match status" value="1"/>
</dbReference>
<name>A0A8D3WMQ4_STRFA</name>
<sequence length="111" mass="11574">MCLSQYDDDPDPEERAPAGLLHVPVRPGAAGPALRMFRSPMGERTAVGFTRQDLLTAALGAGQSSIRLSEPALRSLAAPLGVERLVLDPALSAPAVTAEPVHTAAQPVRAL</sequence>
<dbReference type="Proteomes" id="UP000002066">
    <property type="component" value="Chromosome"/>
</dbReference>
<evidence type="ECO:0000313" key="2">
    <source>
        <dbReference type="Proteomes" id="UP000002066"/>
    </source>
</evidence>
<gene>
    <name evidence="1" type="ordered locus">Sfla_6300</name>
</gene>
<dbReference type="AlphaFoldDB" id="A0A8D3WMQ4"/>
<organism evidence="1 2">
    <name type="scientific">Streptomyces pratensis (strain ATCC 33331 / IAF-45CD)</name>
    <dbReference type="NCBI Taxonomy" id="591167"/>
    <lineage>
        <taxon>Bacteria</taxon>
        <taxon>Bacillati</taxon>
        <taxon>Actinomycetota</taxon>
        <taxon>Actinomycetes</taxon>
        <taxon>Kitasatosporales</taxon>
        <taxon>Streptomycetaceae</taxon>
        <taxon>Streptomyces</taxon>
    </lineage>
</organism>
<evidence type="ECO:0000313" key="1">
    <source>
        <dbReference type="EMBL" id="ADW07669.1"/>
    </source>
</evidence>
<dbReference type="InterPro" id="IPR049975">
    <property type="entry name" value="SAV_915-like_dom"/>
</dbReference>